<protein>
    <submittedName>
        <fullName evidence="2">Uncharacterized protein</fullName>
    </submittedName>
</protein>
<feature type="compositionally biased region" description="Basic and acidic residues" evidence="1">
    <location>
        <begin position="20"/>
        <end position="34"/>
    </location>
</feature>
<dbReference type="EMBL" id="CP136894">
    <property type="protein sequence ID" value="WOL08641.1"/>
    <property type="molecule type" value="Genomic_DNA"/>
</dbReference>
<evidence type="ECO:0000256" key="1">
    <source>
        <dbReference type="SAM" id="MobiDB-lite"/>
    </source>
</evidence>
<reference evidence="2 3" key="1">
    <citation type="submission" date="2023-10" db="EMBL/GenBank/DDBJ databases">
        <title>Chromosome-scale genome assembly provides insights into flower coloration mechanisms of Canna indica.</title>
        <authorList>
            <person name="Li C."/>
        </authorList>
    </citation>
    <scope>NUCLEOTIDE SEQUENCE [LARGE SCALE GENOMIC DNA]</scope>
    <source>
        <tissue evidence="2">Flower</tissue>
    </source>
</reference>
<dbReference type="Proteomes" id="UP001327560">
    <property type="component" value="Chromosome 5"/>
</dbReference>
<sequence>MGKYLHDAQRLPPPGFPPDSRGDLGPLDHTDPRRGPRQRRWCLDPPQCLLRLLQHPALHHLRHQPRQEIHHPR</sequence>
<gene>
    <name evidence="2" type="ORF">Cni_G17394</name>
</gene>
<proteinExistence type="predicted"/>
<dbReference type="AlphaFoldDB" id="A0AAQ3QGJ4"/>
<keyword evidence="3" id="KW-1185">Reference proteome</keyword>
<feature type="region of interest" description="Disordered" evidence="1">
    <location>
        <begin position="1"/>
        <end position="41"/>
    </location>
</feature>
<evidence type="ECO:0000313" key="3">
    <source>
        <dbReference type="Proteomes" id="UP001327560"/>
    </source>
</evidence>
<evidence type="ECO:0000313" key="2">
    <source>
        <dbReference type="EMBL" id="WOL08641.1"/>
    </source>
</evidence>
<organism evidence="2 3">
    <name type="scientific">Canna indica</name>
    <name type="common">Indian-shot</name>
    <dbReference type="NCBI Taxonomy" id="4628"/>
    <lineage>
        <taxon>Eukaryota</taxon>
        <taxon>Viridiplantae</taxon>
        <taxon>Streptophyta</taxon>
        <taxon>Embryophyta</taxon>
        <taxon>Tracheophyta</taxon>
        <taxon>Spermatophyta</taxon>
        <taxon>Magnoliopsida</taxon>
        <taxon>Liliopsida</taxon>
        <taxon>Zingiberales</taxon>
        <taxon>Cannaceae</taxon>
        <taxon>Canna</taxon>
    </lineage>
</organism>
<accession>A0AAQ3QGJ4</accession>
<name>A0AAQ3QGJ4_9LILI</name>